<protein>
    <recommendedName>
        <fullName evidence="6">Peptidase M14 domain-containing protein</fullName>
    </recommendedName>
</protein>
<dbReference type="EMBL" id="JASSZA010000005">
    <property type="protein sequence ID" value="KAK2112829.1"/>
    <property type="molecule type" value="Genomic_DNA"/>
</dbReference>
<feature type="compositionally biased region" description="Basic and acidic residues" evidence="4">
    <location>
        <begin position="491"/>
        <end position="501"/>
    </location>
</feature>
<evidence type="ECO:0000256" key="2">
    <source>
        <dbReference type="ARBA" id="ARBA00005988"/>
    </source>
</evidence>
<proteinExistence type="inferred from homology"/>
<organism evidence="7 8">
    <name type="scientific">Saguinus oedipus</name>
    <name type="common">Cotton-top tamarin</name>
    <name type="synonym">Oedipomidas oedipus</name>
    <dbReference type="NCBI Taxonomy" id="9490"/>
    <lineage>
        <taxon>Eukaryota</taxon>
        <taxon>Metazoa</taxon>
        <taxon>Chordata</taxon>
        <taxon>Craniata</taxon>
        <taxon>Vertebrata</taxon>
        <taxon>Euteleostomi</taxon>
        <taxon>Mammalia</taxon>
        <taxon>Eutheria</taxon>
        <taxon>Euarchontoglires</taxon>
        <taxon>Primates</taxon>
        <taxon>Haplorrhini</taxon>
        <taxon>Platyrrhini</taxon>
        <taxon>Cebidae</taxon>
        <taxon>Callitrichinae</taxon>
        <taxon>Saguinus</taxon>
    </lineage>
</organism>
<dbReference type="SUPFAM" id="SSF53187">
    <property type="entry name" value="Zn-dependent exopeptidases"/>
    <property type="match status" value="1"/>
</dbReference>
<gene>
    <name evidence="7" type="ORF">P7K49_012576</name>
</gene>
<evidence type="ECO:0000313" key="7">
    <source>
        <dbReference type="EMBL" id="KAK2112829.1"/>
    </source>
</evidence>
<feature type="domain" description="Peptidase M14" evidence="6">
    <location>
        <begin position="145"/>
        <end position="484"/>
    </location>
</feature>
<feature type="region of interest" description="Disordered" evidence="4">
    <location>
        <begin position="484"/>
        <end position="518"/>
    </location>
</feature>
<dbReference type="PANTHER" id="PTHR11705">
    <property type="entry name" value="PROTEASE FAMILY M14 CARBOXYPEPTIDASE A,B"/>
    <property type="match status" value="1"/>
</dbReference>
<sequence length="578" mass="65498">MWEGPPSLGNYLTLCLSPSVLLADVEDLIQQQISNDTVSPRASSSYCEQYHSLNEQDCMSKVEAGRLHRWDLQTLSSIPQQDCTSKLEAGRQAPPVGSAKYSHCCDDSNTTGLPPERGPESNYLLRGEVGLTVFPPDGPIFACHRSANLTALAEVFELITERHPDMLKKVHIGSSYEKHPLYVLKWINTEESDEGVSAPAVSPHLPGKAAVQLTPIYPEMKHEDTAQSIRSLVSGKEQTAKNAIWIDCGIHAREWISPAFCLWFIDHITRFYGTVSEYTSLLRHVDFYVMPVVNVDGYDYTWKKNRMWRKNRSSYANNRCIGTDLNRNFASKHWCAYESWMEGPSLRITDGGTWPTNHGWRDPAYESWMEGPGHGWRNPAYESWMEGPSLRITDGGTRPTNHGWRNPAYESWMEGPSLRIMDGGTQSWMEEPSLRIMDGGTQPTNHGWRDPAYESWMEGPGHGWRNPAYESWMEEPSLRIMDGGTQSTNHGWRDPAYESRMEGPGLRITDGGTRPTNHGWRDPAYESWMEGPSHGWRNPAYESWMEGPSLRIMDGGTRPTNHGWRDPAYESRMEGPGL</sequence>
<comment type="caution">
    <text evidence="7">The sequence shown here is derived from an EMBL/GenBank/DDBJ whole genome shotgun (WGS) entry which is preliminary data.</text>
</comment>
<reference evidence="7 8" key="1">
    <citation type="submission" date="2023-05" db="EMBL/GenBank/DDBJ databases">
        <title>B98-5 Cell Line De Novo Hybrid Assembly: An Optical Mapping Approach.</title>
        <authorList>
            <person name="Kananen K."/>
            <person name="Auerbach J.A."/>
            <person name="Kautto E."/>
            <person name="Blachly J.S."/>
        </authorList>
    </citation>
    <scope>NUCLEOTIDE SEQUENCE [LARGE SCALE GENOMIC DNA]</scope>
    <source>
        <strain evidence="7">B95-8</strain>
        <tissue evidence="7">Cell line</tissue>
    </source>
</reference>
<feature type="chain" id="PRO_5047129429" description="Peptidase M14 domain-containing protein" evidence="5">
    <location>
        <begin position="24"/>
        <end position="578"/>
    </location>
</feature>
<dbReference type="Pfam" id="PF00246">
    <property type="entry name" value="Peptidase_M14"/>
    <property type="match status" value="1"/>
</dbReference>
<dbReference type="PROSITE" id="PS52035">
    <property type="entry name" value="PEPTIDASE_M14"/>
    <property type="match status" value="1"/>
</dbReference>
<feature type="region of interest" description="Disordered" evidence="4">
    <location>
        <begin position="556"/>
        <end position="578"/>
    </location>
</feature>
<dbReference type="InterPro" id="IPR000834">
    <property type="entry name" value="Peptidase_M14"/>
</dbReference>
<dbReference type="SMART" id="SM00631">
    <property type="entry name" value="Zn_pept"/>
    <property type="match status" value="1"/>
</dbReference>
<feature type="compositionally biased region" description="Basic and acidic residues" evidence="4">
    <location>
        <begin position="563"/>
        <end position="578"/>
    </location>
</feature>
<name>A0ABQ9VTW4_SAGOE</name>
<feature type="active site" description="Proton donor/acceptor" evidence="3">
    <location>
        <position position="458"/>
    </location>
</feature>
<dbReference type="PANTHER" id="PTHR11705:SF17">
    <property type="entry name" value="CARBOXYPEPTIDASE B2"/>
    <property type="match status" value="1"/>
</dbReference>
<evidence type="ECO:0000256" key="3">
    <source>
        <dbReference type="PROSITE-ProRule" id="PRU01379"/>
    </source>
</evidence>
<evidence type="ECO:0000259" key="6">
    <source>
        <dbReference type="PROSITE" id="PS52035"/>
    </source>
</evidence>
<evidence type="ECO:0000313" key="8">
    <source>
        <dbReference type="Proteomes" id="UP001266305"/>
    </source>
</evidence>
<keyword evidence="5" id="KW-0732">Signal</keyword>
<comment type="cofactor">
    <cofactor evidence="1">
        <name>Zn(2+)</name>
        <dbReference type="ChEBI" id="CHEBI:29105"/>
    </cofactor>
</comment>
<comment type="similarity">
    <text evidence="2 3">Belongs to the peptidase M14 family.</text>
</comment>
<evidence type="ECO:0000256" key="5">
    <source>
        <dbReference type="SAM" id="SignalP"/>
    </source>
</evidence>
<dbReference type="PRINTS" id="PR00765">
    <property type="entry name" value="CRBOXYPTASEA"/>
</dbReference>
<dbReference type="Gene3D" id="3.40.630.10">
    <property type="entry name" value="Zn peptidases"/>
    <property type="match status" value="1"/>
</dbReference>
<evidence type="ECO:0000256" key="1">
    <source>
        <dbReference type="ARBA" id="ARBA00001947"/>
    </source>
</evidence>
<accession>A0ABQ9VTW4</accession>
<keyword evidence="8" id="KW-1185">Reference proteome</keyword>
<feature type="signal peptide" evidence="5">
    <location>
        <begin position="1"/>
        <end position="23"/>
    </location>
</feature>
<dbReference type="Proteomes" id="UP001266305">
    <property type="component" value="Unassembled WGS sequence"/>
</dbReference>
<evidence type="ECO:0000256" key="4">
    <source>
        <dbReference type="SAM" id="MobiDB-lite"/>
    </source>
</evidence>